<dbReference type="KEGG" id="knv:Pan216_34280"/>
<dbReference type="InterPro" id="IPR000160">
    <property type="entry name" value="GGDEF_dom"/>
</dbReference>
<dbReference type="AlphaFoldDB" id="A0A518B6F2"/>
<keyword evidence="3" id="KW-0597">Phosphoprotein</keyword>
<dbReference type="InterPro" id="IPR011006">
    <property type="entry name" value="CheY-like_superfamily"/>
</dbReference>
<comment type="catalytic activity">
    <reaction evidence="2">
        <text>2 GTP = 3',3'-c-di-GMP + 2 diphosphate</text>
        <dbReference type="Rhea" id="RHEA:24898"/>
        <dbReference type="ChEBI" id="CHEBI:33019"/>
        <dbReference type="ChEBI" id="CHEBI:37565"/>
        <dbReference type="ChEBI" id="CHEBI:58805"/>
        <dbReference type="EC" id="2.7.7.65"/>
    </reaction>
</comment>
<dbReference type="Gene3D" id="3.40.50.2300">
    <property type="match status" value="1"/>
</dbReference>
<dbReference type="EMBL" id="CP036279">
    <property type="protein sequence ID" value="QDU62561.1"/>
    <property type="molecule type" value="Genomic_DNA"/>
</dbReference>
<dbReference type="GO" id="GO:1902201">
    <property type="term" value="P:negative regulation of bacterial-type flagellum-dependent cell motility"/>
    <property type="evidence" value="ECO:0007669"/>
    <property type="project" value="TreeGrafter"/>
</dbReference>
<dbReference type="InterPro" id="IPR043128">
    <property type="entry name" value="Rev_trsase/Diguanyl_cyclase"/>
</dbReference>
<dbReference type="NCBIfam" id="TIGR00254">
    <property type="entry name" value="GGDEF"/>
    <property type="match status" value="1"/>
</dbReference>
<dbReference type="OrthoDB" id="244535at2"/>
<evidence type="ECO:0000259" key="5">
    <source>
        <dbReference type="PROSITE" id="PS50110"/>
    </source>
</evidence>
<protein>
    <recommendedName>
        <fullName evidence="1">diguanylate cyclase</fullName>
        <ecNumber evidence="1">2.7.7.65</ecNumber>
    </recommendedName>
</protein>
<feature type="domain" description="Response regulatory" evidence="5">
    <location>
        <begin position="40"/>
        <end position="156"/>
    </location>
</feature>
<dbReference type="InterPro" id="IPR001789">
    <property type="entry name" value="Sig_transdc_resp-reg_receiver"/>
</dbReference>
<dbReference type="CDD" id="cd01949">
    <property type="entry name" value="GGDEF"/>
    <property type="match status" value="1"/>
</dbReference>
<evidence type="ECO:0000256" key="2">
    <source>
        <dbReference type="ARBA" id="ARBA00034247"/>
    </source>
</evidence>
<feature type="modified residue" description="4-aspartylphosphate" evidence="3">
    <location>
        <position position="89"/>
    </location>
</feature>
<dbReference type="PROSITE" id="PS50110">
    <property type="entry name" value="RESPONSE_REGULATORY"/>
    <property type="match status" value="1"/>
</dbReference>
<dbReference type="RefSeq" id="WP_145259401.1">
    <property type="nucleotide sequence ID" value="NZ_CP036279.1"/>
</dbReference>
<feature type="domain" description="GGDEF" evidence="6">
    <location>
        <begin position="199"/>
        <end position="333"/>
    </location>
</feature>
<dbReference type="GO" id="GO:0052621">
    <property type="term" value="F:diguanylate cyclase activity"/>
    <property type="evidence" value="ECO:0007669"/>
    <property type="project" value="UniProtKB-EC"/>
</dbReference>
<keyword evidence="8" id="KW-1185">Reference proteome</keyword>
<dbReference type="GO" id="GO:0000160">
    <property type="term" value="P:phosphorelay signal transduction system"/>
    <property type="evidence" value="ECO:0007669"/>
    <property type="project" value="InterPro"/>
</dbReference>
<evidence type="ECO:0000256" key="1">
    <source>
        <dbReference type="ARBA" id="ARBA00012528"/>
    </source>
</evidence>
<dbReference type="PANTHER" id="PTHR45138:SF9">
    <property type="entry name" value="DIGUANYLATE CYCLASE DGCM-RELATED"/>
    <property type="match status" value="1"/>
</dbReference>
<dbReference type="PANTHER" id="PTHR45138">
    <property type="entry name" value="REGULATORY COMPONENTS OF SENSORY TRANSDUCTION SYSTEM"/>
    <property type="match status" value="1"/>
</dbReference>
<evidence type="ECO:0000256" key="4">
    <source>
        <dbReference type="SAM" id="MobiDB-lite"/>
    </source>
</evidence>
<dbReference type="SUPFAM" id="SSF52172">
    <property type="entry name" value="CheY-like"/>
    <property type="match status" value="1"/>
</dbReference>
<gene>
    <name evidence="7" type="primary">pleD_4</name>
    <name evidence="7" type="ORF">Pan216_34280</name>
</gene>
<name>A0A518B6F2_9BACT</name>
<evidence type="ECO:0000313" key="7">
    <source>
        <dbReference type="EMBL" id="QDU62561.1"/>
    </source>
</evidence>
<dbReference type="SMART" id="SM00448">
    <property type="entry name" value="REC"/>
    <property type="match status" value="1"/>
</dbReference>
<dbReference type="GO" id="GO:0005886">
    <property type="term" value="C:plasma membrane"/>
    <property type="evidence" value="ECO:0007669"/>
    <property type="project" value="TreeGrafter"/>
</dbReference>
<evidence type="ECO:0000256" key="3">
    <source>
        <dbReference type="PROSITE-ProRule" id="PRU00169"/>
    </source>
</evidence>
<dbReference type="InterPro" id="IPR050469">
    <property type="entry name" value="Diguanylate_Cyclase"/>
</dbReference>
<dbReference type="SMART" id="SM00267">
    <property type="entry name" value="GGDEF"/>
    <property type="match status" value="1"/>
</dbReference>
<reference evidence="7 8" key="1">
    <citation type="submission" date="2019-02" db="EMBL/GenBank/DDBJ databases">
        <title>Deep-cultivation of Planctomycetes and their phenomic and genomic characterization uncovers novel biology.</title>
        <authorList>
            <person name="Wiegand S."/>
            <person name="Jogler M."/>
            <person name="Boedeker C."/>
            <person name="Pinto D."/>
            <person name="Vollmers J."/>
            <person name="Rivas-Marin E."/>
            <person name="Kohn T."/>
            <person name="Peeters S.H."/>
            <person name="Heuer A."/>
            <person name="Rast P."/>
            <person name="Oberbeckmann S."/>
            <person name="Bunk B."/>
            <person name="Jeske O."/>
            <person name="Meyerdierks A."/>
            <person name="Storesund J.E."/>
            <person name="Kallscheuer N."/>
            <person name="Luecker S."/>
            <person name="Lage O.M."/>
            <person name="Pohl T."/>
            <person name="Merkel B.J."/>
            <person name="Hornburger P."/>
            <person name="Mueller R.-W."/>
            <person name="Bruemmer F."/>
            <person name="Labrenz M."/>
            <person name="Spormann A.M."/>
            <person name="Op den Camp H."/>
            <person name="Overmann J."/>
            <person name="Amann R."/>
            <person name="Jetten M.S.M."/>
            <person name="Mascher T."/>
            <person name="Medema M.H."/>
            <person name="Devos D.P."/>
            <person name="Kaster A.-K."/>
            <person name="Ovreas L."/>
            <person name="Rohde M."/>
            <person name="Galperin M.Y."/>
            <person name="Jogler C."/>
        </authorList>
    </citation>
    <scope>NUCLEOTIDE SEQUENCE [LARGE SCALE GENOMIC DNA]</scope>
    <source>
        <strain evidence="7 8">Pan216</strain>
    </source>
</reference>
<dbReference type="Proteomes" id="UP000317093">
    <property type="component" value="Chromosome"/>
</dbReference>
<dbReference type="Pfam" id="PF00072">
    <property type="entry name" value="Response_reg"/>
    <property type="match status" value="1"/>
</dbReference>
<evidence type="ECO:0000259" key="6">
    <source>
        <dbReference type="PROSITE" id="PS50887"/>
    </source>
</evidence>
<accession>A0A518B6F2</accession>
<dbReference type="SUPFAM" id="SSF55073">
    <property type="entry name" value="Nucleotide cyclase"/>
    <property type="match status" value="1"/>
</dbReference>
<dbReference type="PROSITE" id="PS50887">
    <property type="entry name" value="GGDEF"/>
    <property type="match status" value="1"/>
</dbReference>
<dbReference type="InterPro" id="IPR029787">
    <property type="entry name" value="Nucleotide_cyclase"/>
</dbReference>
<dbReference type="Gene3D" id="3.30.70.270">
    <property type="match status" value="1"/>
</dbReference>
<dbReference type="FunFam" id="3.30.70.270:FF:000001">
    <property type="entry name" value="Diguanylate cyclase domain protein"/>
    <property type="match status" value="1"/>
</dbReference>
<evidence type="ECO:0000313" key="8">
    <source>
        <dbReference type="Proteomes" id="UP000317093"/>
    </source>
</evidence>
<dbReference type="Pfam" id="PF00990">
    <property type="entry name" value="GGDEF"/>
    <property type="match status" value="1"/>
</dbReference>
<feature type="compositionally biased region" description="Basic and acidic residues" evidence="4">
    <location>
        <begin position="1"/>
        <end position="16"/>
    </location>
</feature>
<proteinExistence type="predicted"/>
<dbReference type="EC" id="2.7.7.65" evidence="1"/>
<organism evidence="7 8">
    <name type="scientific">Kolteria novifilia</name>
    <dbReference type="NCBI Taxonomy" id="2527975"/>
    <lineage>
        <taxon>Bacteria</taxon>
        <taxon>Pseudomonadati</taxon>
        <taxon>Planctomycetota</taxon>
        <taxon>Planctomycetia</taxon>
        <taxon>Kolteriales</taxon>
        <taxon>Kolteriaceae</taxon>
        <taxon>Kolteria</taxon>
    </lineage>
</organism>
<feature type="region of interest" description="Disordered" evidence="4">
    <location>
        <begin position="1"/>
        <end position="20"/>
    </location>
</feature>
<sequence>MHKREPTDPAPRERRPIATPSYLFQGTEQNDLFPKICRGRVLVVDDSQLILRLIEASLQGKGFEIIAFSDPVDALEKVDDLAPDVILLDIDMPKITGFDFYRQLKQCPHLVHIPVIFLTGFDDTRDVVRGLEMGAFDYVRKPFNSIELCARVGVAAHVKYLMDLLADQAMIDGLTGLYNRSYLNVRLTEFIDHHTRYGTHLALLMADVDKFKQLNDTRGHLFGDEVLQRVAATIRDTVRQSDTVARFGGEEFAVILPEQTLTDAKRLAERLRTAVAETAIEHDHGIQRVTISIGVATTHEESAASMKELVYAADRALYHAKSTGRNRVSLWNGEDAIVASGAE</sequence>
<dbReference type="GO" id="GO:0043709">
    <property type="term" value="P:cell adhesion involved in single-species biofilm formation"/>
    <property type="evidence" value="ECO:0007669"/>
    <property type="project" value="TreeGrafter"/>
</dbReference>